<dbReference type="EnsemblBacteria" id="CAK08090">
    <property type="protein sequence ID" value="CAK08090"/>
    <property type="gene ID" value="RL2602"/>
</dbReference>
<gene>
    <name evidence="3" type="ordered locus">RL2602</name>
</gene>
<dbReference type="Proteomes" id="UP000006575">
    <property type="component" value="Chromosome"/>
</dbReference>
<feature type="compositionally biased region" description="Basic and acidic residues" evidence="1">
    <location>
        <begin position="132"/>
        <end position="141"/>
    </location>
</feature>
<dbReference type="InterPro" id="IPR007251">
    <property type="entry name" value="Iron_permease_Fet4"/>
</dbReference>
<reference evidence="3 4" key="1">
    <citation type="journal article" date="2006" name="Genome Biol.">
        <title>The genome of Rhizobium leguminosarum has recognizable core and accessory components.</title>
        <authorList>
            <person name="Young J.W."/>
            <person name="Crossman L.C."/>
            <person name="Johnston A.W.B."/>
            <person name="Thomson N.R."/>
            <person name="Ghazoui Z.F."/>
            <person name="Hull K.H."/>
            <person name="Wexler M."/>
            <person name="Curson A.R.J."/>
            <person name="Todd J.D."/>
            <person name="Poole P.S."/>
            <person name="Mauchline T.H."/>
            <person name="East A.K."/>
            <person name="Quail M.A."/>
            <person name="Churcher C."/>
            <person name="Arrowsmith C."/>
            <person name="Cherevach A."/>
            <person name="Chillingworth T."/>
            <person name="Clarke K."/>
            <person name="Cronin A."/>
            <person name="Davis P."/>
            <person name="Fraser A."/>
            <person name="Hance Z."/>
            <person name="Hauser H."/>
            <person name="Jagels K."/>
            <person name="Moule S."/>
            <person name="Mungall K."/>
            <person name="Norbertczak H."/>
            <person name="Rabbinowitsch E."/>
            <person name="Sanders M."/>
            <person name="Simmonds M."/>
            <person name="Whitehead S."/>
            <person name="Parkhill J."/>
        </authorList>
    </citation>
    <scope>NUCLEOTIDE SEQUENCE [LARGE SCALE GENOMIC DNA]</scope>
    <source>
        <strain evidence="4">DSM 114642 / LMG 32736 / 3841</strain>
    </source>
</reference>
<dbReference type="KEGG" id="rle:RL2602"/>
<evidence type="ECO:0000313" key="3">
    <source>
        <dbReference type="EMBL" id="CAK08090.1"/>
    </source>
</evidence>
<keyword evidence="2" id="KW-0472">Membrane</keyword>
<dbReference type="EMBL" id="AM236080">
    <property type="protein sequence ID" value="CAK08090.1"/>
    <property type="molecule type" value="Genomic_DNA"/>
</dbReference>
<dbReference type="HOGENOM" id="CLU_072266_0_1_5"/>
<dbReference type="GO" id="GO:0055085">
    <property type="term" value="P:transmembrane transport"/>
    <property type="evidence" value="ECO:0007669"/>
    <property type="project" value="InterPro"/>
</dbReference>
<keyword evidence="2 3" id="KW-0812">Transmembrane</keyword>
<accession>Q1MG33</accession>
<dbReference type="Pfam" id="PF04120">
    <property type="entry name" value="Iron_permease"/>
    <property type="match status" value="1"/>
</dbReference>
<keyword evidence="4" id="KW-1185">Reference proteome</keyword>
<feature type="transmembrane region" description="Helical" evidence="2">
    <location>
        <begin position="37"/>
        <end position="56"/>
    </location>
</feature>
<protein>
    <submittedName>
        <fullName evidence="3">Transmembrane protein</fullName>
    </submittedName>
</protein>
<evidence type="ECO:0000256" key="1">
    <source>
        <dbReference type="SAM" id="MobiDB-lite"/>
    </source>
</evidence>
<evidence type="ECO:0000313" key="4">
    <source>
        <dbReference type="Proteomes" id="UP000006575"/>
    </source>
</evidence>
<feature type="transmembrane region" description="Helical" evidence="2">
    <location>
        <begin position="62"/>
        <end position="81"/>
    </location>
</feature>
<feature type="region of interest" description="Disordered" evidence="1">
    <location>
        <begin position="132"/>
        <end position="179"/>
    </location>
</feature>
<feature type="compositionally biased region" description="Basic residues" evidence="1">
    <location>
        <begin position="162"/>
        <end position="173"/>
    </location>
</feature>
<organism evidence="3 4">
    <name type="scientific">Rhizobium johnstonii (strain DSM 114642 / LMG 32736 / 3841)</name>
    <name type="common">Rhizobium leguminosarum bv. viciae</name>
    <dbReference type="NCBI Taxonomy" id="216596"/>
    <lineage>
        <taxon>Bacteria</taxon>
        <taxon>Pseudomonadati</taxon>
        <taxon>Pseudomonadota</taxon>
        <taxon>Alphaproteobacteria</taxon>
        <taxon>Hyphomicrobiales</taxon>
        <taxon>Rhizobiaceae</taxon>
        <taxon>Rhizobium/Agrobacterium group</taxon>
        <taxon>Rhizobium</taxon>
        <taxon>Rhizobium johnstonii</taxon>
    </lineage>
</organism>
<feature type="compositionally biased region" description="Polar residues" evidence="1">
    <location>
        <begin position="143"/>
        <end position="153"/>
    </location>
</feature>
<sequence>MSSTSCSRDFEEDFEVTMKHLFAHFATKVSEWAGKPVIFILALIAVVIWAALGPFFDYSETWQLVINTGTTIVTFLMVFVLQNAQTRDTRAIQAKLNEIILTSHAENRFIGIENLDEEELKRLDELVAKAAKGRGETEACRTSEPTEAANATPSKKAEARKRPVVAKAPKQKQRPLEKS</sequence>
<proteinExistence type="predicted"/>
<keyword evidence="2" id="KW-1133">Transmembrane helix</keyword>
<dbReference type="AlphaFoldDB" id="Q1MG33"/>
<dbReference type="eggNOG" id="COG5478">
    <property type="taxonomic scope" value="Bacteria"/>
</dbReference>
<evidence type="ECO:0000256" key="2">
    <source>
        <dbReference type="SAM" id="Phobius"/>
    </source>
</evidence>
<name>Q1MG33_RHIJ3</name>